<comment type="caution">
    <text evidence="1">The sequence shown here is derived from an EMBL/GenBank/DDBJ whole genome shotgun (WGS) entry which is preliminary data.</text>
</comment>
<feature type="non-terminal residue" evidence="1">
    <location>
        <position position="133"/>
    </location>
</feature>
<name>A0ABD3XPX5_SINWO</name>
<proteinExistence type="predicted"/>
<dbReference type="AlphaFoldDB" id="A0ABD3XPX5"/>
<sequence>KHNASEGQRREKWIEVDKTGVMPETSGNKEKLHVTVLNRCLPNLLRNLNVRDVMMYIQQIELLDDVIIRDINEQITTTNAITLLIDQIKQRDQDTYKKFKDCLILAKRADLKRMLEEEEENIAVEIKEKHQGT</sequence>
<evidence type="ECO:0000313" key="2">
    <source>
        <dbReference type="Proteomes" id="UP001634394"/>
    </source>
</evidence>
<protein>
    <recommendedName>
        <fullName evidence="3">CARD domain-containing protein</fullName>
    </recommendedName>
</protein>
<feature type="non-terminal residue" evidence="1">
    <location>
        <position position="1"/>
    </location>
</feature>
<keyword evidence="2" id="KW-1185">Reference proteome</keyword>
<dbReference type="Proteomes" id="UP001634394">
    <property type="component" value="Unassembled WGS sequence"/>
</dbReference>
<evidence type="ECO:0008006" key="3">
    <source>
        <dbReference type="Google" id="ProtNLM"/>
    </source>
</evidence>
<organism evidence="1 2">
    <name type="scientific">Sinanodonta woodiana</name>
    <name type="common">Chinese pond mussel</name>
    <name type="synonym">Anodonta woodiana</name>
    <dbReference type="NCBI Taxonomy" id="1069815"/>
    <lineage>
        <taxon>Eukaryota</taxon>
        <taxon>Metazoa</taxon>
        <taxon>Spiralia</taxon>
        <taxon>Lophotrochozoa</taxon>
        <taxon>Mollusca</taxon>
        <taxon>Bivalvia</taxon>
        <taxon>Autobranchia</taxon>
        <taxon>Heteroconchia</taxon>
        <taxon>Palaeoheterodonta</taxon>
        <taxon>Unionida</taxon>
        <taxon>Unionoidea</taxon>
        <taxon>Unionidae</taxon>
        <taxon>Unioninae</taxon>
        <taxon>Sinanodonta</taxon>
    </lineage>
</organism>
<accession>A0ABD3XPX5</accession>
<dbReference type="Gene3D" id="1.10.533.10">
    <property type="entry name" value="Death Domain, Fas"/>
    <property type="match status" value="1"/>
</dbReference>
<gene>
    <name evidence="1" type="ORF">ACJMK2_000645</name>
</gene>
<dbReference type="InterPro" id="IPR011029">
    <property type="entry name" value="DEATH-like_dom_sf"/>
</dbReference>
<reference evidence="1 2" key="1">
    <citation type="submission" date="2024-11" db="EMBL/GenBank/DDBJ databases">
        <title>Chromosome-level genome assembly of the freshwater bivalve Anodonta woodiana.</title>
        <authorList>
            <person name="Chen X."/>
        </authorList>
    </citation>
    <scope>NUCLEOTIDE SEQUENCE [LARGE SCALE GENOMIC DNA]</scope>
    <source>
        <strain evidence="1">MN2024</strain>
        <tissue evidence="1">Gills</tissue>
    </source>
</reference>
<dbReference type="EMBL" id="JBJQND010000001">
    <property type="protein sequence ID" value="KAL3888274.1"/>
    <property type="molecule type" value="Genomic_DNA"/>
</dbReference>
<dbReference type="SUPFAM" id="SSF47986">
    <property type="entry name" value="DEATH domain"/>
    <property type="match status" value="1"/>
</dbReference>
<evidence type="ECO:0000313" key="1">
    <source>
        <dbReference type="EMBL" id="KAL3888274.1"/>
    </source>
</evidence>